<keyword evidence="3 9" id="KW-0547">Nucleotide-binding</keyword>
<comment type="similarity">
    <text evidence="9">Belongs to the DEAD box helicase family.</text>
</comment>
<evidence type="ECO:0000256" key="3">
    <source>
        <dbReference type="ARBA" id="ARBA00022741"/>
    </source>
</evidence>
<dbReference type="SMART" id="SM00490">
    <property type="entry name" value="HELICc"/>
    <property type="match status" value="1"/>
</dbReference>
<dbReference type="PROSITE" id="PS51192">
    <property type="entry name" value="HELICASE_ATP_BIND_1"/>
    <property type="match status" value="1"/>
</dbReference>
<comment type="subcellular location">
    <subcellularLocation>
        <location evidence="1">Nucleus</location>
        <location evidence="1">Nucleolus</location>
    </subcellularLocation>
</comment>
<evidence type="ECO:0000256" key="1">
    <source>
        <dbReference type="ARBA" id="ARBA00004604"/>
    </source>
</evidence>
<dbReference type="AlphaFoldDB" id="F0XUS3"/>
<dbReference type="Gene3D" id="3.40.50.300">
    <property type="entry name" value="P-loop containing nucleotide triphosphate hydrolases"/>
    <property type="match status" value="2"/>
</dbReference>
<dbReference type="InterPro" id="IPR014014">
    <property type="entry name" value="RNA_helicase_DEAD_Q_motif"/>
</dbReference>
<dbReference type="PROSITE" id="PS00039">
    <property type="entry name" value="DEAD_ATP_HELICASE"/>
    <property type="match status" value="1"/>
</dbReference>
<dbReference type="Pfam" id="PF00271">
    <property type="entry name" value="Helicase_C"/>
    <property type="match status" value="1"/>
</dbReference>
<evidence type="ECO:0000259" key="14">
    <source>
        <dbReference type="PROSITE" id="PS51195"/>
    </source>
</evidence>
<gene>
    <name evidence="15" type="ORF">CMQ_4908</name>
</gene>
<protein>
    <recommendedName>
        <fullName evidence="10">ATP-dependent RNA helicase</fullName>
        <ecNumber evidence="10">3.6.4.13</ecNumber>
    </recommendedName>
</protein>
<reference evidence="15 16" key="1">
    <citation type="journal article" date="2011" name="Proc. Natl. Acad. Sci. U.S.A.">
        <title>Genome and transcriptome analyses of the mountain pine beetle-fungal symbiont Grosmannia clavigera, a lodgepole pine pathogen.</title>
        <authorList>
            <person name="DiGuistini S."/>
            <person name="Wang Y."/>
            <person name="Liao N.Y."/>
            <person name="Taylor G."/>
            <person name="Tanguay P."/>
            <person name="Feau N."/>
            <person name="Henrissat B."/>
            <person name="Chan S.K."/>
            <person name="Hesse-Orce U."/>
            <person name="Alamouti S.M."/>
            <person name="Tsui C.K.M."/>
            <person name="Docking R.T."/>
            <person name="Levasseur A."/>
            <person name="Haridas S."/>
            <person name="Robertson G."/>
            <person name="Birol I."/>
            <person name="Holt R.A."/>
            <person name="Marra M.A."/>
            <person name="Hamelin R.C."/>
            <person name="Hirst M."/>
            <person name="Jones S.J.M."/>
            <person name="Bohlmann J."/>
            <person name="Breuil C."/>
        </authorList>
    </citation>
    <scope>NUCLEOTIDE SEQUENCE [LARGE SCALE GENOMIC DNA]</scope>
    <source>
        <strain evidence="16">kw1407 / UAMH 11150</strain>
    </source>
</reference>
<feature type="region of interest" description="Disordered" evidence="11">
    <location>
        <begin position="62"/>
        <end position="83"/>
    </location>
</feature>
<dbReference type="InterPro" id="IPR001650">
    <property type="entry name" value="Helicase_C-like"/>
</dbReference>
<dbReference type="InterPro" id="IPR000629">
    <property type="entry name" value="RNA-helicase_DEAD-box_CS"/>
</dbReference>
<dbReference type="GO" id="GO:0003723">
    <property type="term" value="F:RNA binding"/>
    <property type="evidence" value="ECO:0007669"/>
    <property type="project" value="UniProtKB-UniRule"/>
</dbReference>
<evidence type="ECO:0000256" key="11">
    <source>
        <dbReference type="SAM" id="MobiDB-lite"/>
    </source>
</evidence>
<dbReference type="GO" id="GO:0006364">
    <property type="term" value="P:rRNA processing"/>
    <property type="evidence" value="ECO:0007669"/>
    <property type="project" value="UniProtKB-KW"/>
</dbReference>
<keyword evidence="4 9" id="KW-0378">Hydrolase</keyword>
<dbReference type="PANTHER" id="PTHR24031">
    <property type="entry name" value="RNA HELICASE"/>
    <property type="match status" value="1"/>
</dbReference>
<keyword evidence="6 9" id="KW-0067">ATP-binding</keyword>
<dbReference type="PROSITE" id="PS51194">
    <property type="entry name" value="HELICASE_CTER"/>
    <property type="match status" value="1"/>
</dbReference>
<dbReference type="InterPro" id="IPR027417">
    <property type="entry name" value="P-loop_NTPase"/>
</dbReference>
<dbReference type="GeneID" id="25978171"/>
<dbReference type="PROSITE" id="PS51195">
    <property type="entry name" value="Q_MOTIF"/>
    <property type="match status" value="1"/>
</dbReference>
<feature type="domain" description="Helicase C-terminal" evidence="13">
    <location>
        <begin position="349"/>
        <end position="507"/>
    </location>
</feature>
<dbReference type="RefSeq" id="XP_014168539.1">
    <property type="nucleotide sequence ID" value="XM_014313064.1"/>
</dbReference>
<dbReference type="GO" id="GO:0005730">
    <property type="term" value="C:nucleolus"/>
    <property type="evidence" value="ECO:0007669"/>
    <property type="project" value="UniProtKB-SubCell"/>
</dbReference>
<feature type="region of interest" description="Disordered" evidence="11">
    <location>
        <begin position="594"/>
        <end position="613"/>
    </location>
</feature>
<dbReference type="Proteomes" id="UP000007796">
    <property type="component" value="Unassembled WGS sequence"/>
</dbReference>
<dbReference type="Pfam" id="PF00270">
    <property type="entry name" value="DEAD"/>
    <property type="match status" value="1"/>
</dbReference>
<feature type="domain" description="DEAD-box RNA helicase Q" evidence="14">
    <location>
        <begin position="91"/>
        <end position="120"/>
    </location>
</feature>
<evidence type="ECO:0000313" key="16">
    <source>
        <dbReference type="Proteomes" id="UP000007796"/>
    </source>
</evidence>
<sequence length="613" mass="67694">MFRTAVLRAARLSRVATVSKAGVIGLRPVIRASGASRTSLMGTASPVLSQLTAQDRFYSSYASGATQTEESAETAQESEPEKASGLITRFADLESLGVHTNLVRSLTETLGYETMTPVQSATITPALSGKDIVAQAKTGTGKTLAFLVPVIQKMITENPNLAYPRRIRAKANDILAIILSPTRELAEQIGEEARKLCHGTGVIVQTAVGGTRKREMLMRTRQQGCHLMIATPGRLNDILSDEMSGIDAPRLAALVLDEADRMLDVGFDQELREIVRHLPNRSEQPRQTLLFSATLPKNVISLARTYVDPTNFQFVQTIDANDSPTHEKVPQHIVEVKGYENIYPTVLELFKREIREAKEAGDEGKPFKAIVFLPTTNFVQLTAVAFRMLARSNPELPYLYHIHSKLTQSARTNAADMFRRANTGILFSSDVTARGMDFPNVTHVIQIGVPPDREQYIHRLGRTGRADKGGEGWIIVPRDEMRSARNVLVDLPIKRADGLESATHDLSTAEADVPPPELFTHVSSAMQRVPAGLLEDTYMSFFGGQSIGRNVQTTLDNLNEWVRLGWGWEQPPAIDQNLARKRGLLKLRGLRLADGSEPRRSDRDGRDGRDVSF</sequence>
<dbReference type="eggNOG" id="KOG0342">
    <property type="taxonomic scope" value="Eukaryota"/>
</dbReference>
<dbReference type="GO" id="GO:0003724">
    <property type="term" value="F:RNA helicase activity"/>
    <property type="evidence" value="ECO:0007669"/>
    <property type="project" value="UniProtKB-EC"/>
</dbReference>
<dbReference type="InterPro" id="IPR014001">
    <property type="entry name" value="Helicase_ATP-bd"/>
</dbReference>
<comment type="catalytic activity">
    <reaction evidence="10">
        <text>ATP + H2O = ADP + phosphate + H(+)</text>
        <dbReference type="Rhea" id="RHEA:13065"/>
        <dbReference type="ChEBI" id="CHEBI:15377"/>
        <dbReference type="ChEBI" id="CHEBI:15378"/>
        <dbReference type="ChEBI" id="CHEBI:30616"/>
        <dbReference type="ChEBI" id="CHEBI:43474"/>
        <dbReference type="ChEBI" id="CHEBI:456216"/>
        <dbReference type="EC" id="3.6.4.13"/>
    </reaction>
</comment>
<organism evidence="16">
    <name type="scientific">Grosmannia clavigera (strain kw1407 / UAMH 11150)</name>
    <name type="common">Blue stain fungus</name>
    <name type="synonym">Graphiocladiella clavigera</name>
    <dbReference type="NCBI Taxonomy" id="655863"/>
    <lineage>
        <taxon>Eukaryota</taxon>
        <taxon>Fungi</taxon>
        <taxon>Dikarya</taxon>
        <taxon>Ascomycota</taxon>
        <taxon>Pezizomycotina</taxon>
        <taxon>Sordariomycetes</taxon>
        <taxon>Sordariomycetidae</taxon>
        <taxon>Ophiostomatales</taxon>
        <taxon>Ophiostomataceae</taxon>
        <taxon>Leptographium</taxon>
    </lineage>
</organism>
<evidence type="ECO:0000256" key="4">
    <source>
        <dbReference type="ARBA" id="ARBA00022801"/>
    </source>
</evidence>
<evidence type="ECO:0000256" key="10">
    <source>
        <dbReference type="RuleBase" id="RU365068"/>
    </source>
</evidence>
<dbReference type="InParanoid" id="F0XUS3"/>
<dbReference type="HOGENOM" id="CLU_003041_26_6_1"/>
<dbReference type="STRING" id="655863.F0XUS3"/>
<dbReference type="InterPro" id="IPR011545">
    <property type="entry name" value="DEAD/DEAH_box_helicase_dom"/>
</dbReference>
<evidence type="ECO:0000256" key="7">
    <source>
        <dbReference type="ARBA" id="ARBA00022884"/>
    </source>
</evidence>
<evidence type="ECO:0000256" key="5">
    <source>
        <dbReference type="ARBA" id="ARBA00022806"/>
    </source>
</evidence>
<feature type="domain" description="Helicase ATP-binding" evidence="12">
    <location>
        <begin position="123"/>
        <end position="313"/>
    </location>
</feature>
<dbReference type="SMART" id="SM00487">
    <property type="entry name" value="DEXDc"/>
    <property type="match status" value="1"/>
</dbReference>
<comment type="domain">
    <text evidence="10">The Q motif is unique to and characteristic of the DEAD box family of RNA helicases and controls ATP binding and hydrolysis.</text>
</comment>
<dbReference type="FunCoup" id="F0XUS3">
    <property type="interactions" value="168"/>
</dbReference>
<accession>F0XUS3</accession>
<name>F0XUS3_GROCL</name>
<evidence type="ECO:0000256" key="6">
    <source>
        <dbReference type="ARBA" id="ARBA00022840"/>
    </source>
</evidence>
<dbReference type="EC" id="3.6.4.13" evidence="10"/>
<keyword evidence="7 10" id="KW-0694">RNA-binding</keyword>
<dbReference type="GO" id="GO:0005524">
    <property type="term" value="F:ATP binding"/>
    <property type="evidence" value="ECO:0007669"/>
    <property type="project" value="UniProtKB-UniRule"/>
</dbReference>
<evidence type="ECO:0000259" key="12">
    <source>
        <dbReference type="PROSITE" id="PS51192"/>
    </source>
</evidence>
<comment type="function">
    <text evidence="10">RNA helicase.</text>
</comment>
<dbReference type="OrthoDB" id="193716at2759"/>
<evidence type="ECO:0000256" key="8">
    <source>
        <dbReference type="PROSITE-ProRule" id="PRU00552"/>
    </source>
</evidence>
<evidence type="ECO:0000259" key="13">
    <source>
        <dbReference type="PROSITE" id="PS51194"/>
    </source>
</evidence>
<keyword evidence="16" id="KW-1185">Reference proteome</keyword>
<evidence type="ECO:0000256" key="2">
    <source>
        <dbReference type="ARBA" id="ARBA00022552"/>
    </source>
</evidence>
<dbReference type="CDD" id="cd17964">
    <property type="entry name" value="DEADc_MSS116"/>
    <property type="match status" value="1"/>
</dbReference>
<keyword evidence="2" id="KW-0698">rRNA processing</keyword>
<dbReference type="CDD" id="cd18787">
    <property type="entry name" value="SF2_C_DEAD"/>
    <property type="match status" value="1"/>
</dbReference>
<evidence type="ECO:0000313" key="15">
    <source>
        <dbReference type="EMBL" id="EFW99056.1"/>
    </source>
</evidence>
<dbReference type="EMBL" id="GL630006">
    <property type="protein sequence ID" value="EFW99056.1"/>
    <property type="molecule type" value="Genomic_DNA"/>
</dbReference>
<feature type="short sequence motif" description="Q motif" evidence="8">
    <location>
        <begin position="91"/>
        <end position="120"/>
    </location>
</feature>
<dbReference type="SUPFAM" id="SSF52540">
    <property type="entry name" value="P-loop containing nucleoside triphosphate hydrolases"/>
    <property type="match status" value="2"/>
</dbReference>
<keyword evidence="5 9" id="KW-0347">Helicase</keyword>
<dbReference type="GO" id="GO:0016787">
    <property type="term" value="F:hydrolase activity"/>
    <property type="evidence" value="ECO:0007669"/>
    <property type="project" value="UniProtKB-KW"/>
</dbReference>
<evidence type="ECO:0000256" key="9">
    <source>
        <dbReference type="RuleBase" id="RU000492"/>
    </source>
</evidence>
<proteinExistence type="inferred from homology"/>